<dbReference type="InterPro" id="IPR009057">
    <property type="entry name" value="Homeodomain-like_sf"/>
</dbReference>
<dbReference type="PANTHER" id="PTHR34849">
    <property type="entry name" value="SSL5025 PROTEIN"/>
    <property type="match status" value="1"/>
</dbReference>
<organism evidence="1 2">
    <name type="scientific">Pseudonocardia nematodicida</name>
    <dbReference type="NCBI Taxonomy" id="1206997"/>
    <lineage>
        <taxon>Bacteria</taxon>
        <taxon>Bacillati</taxon>
        <taxon>Actinomycetota</taxon>
        <taxon>Actinomycetes</taxon>
        <taxon>Pseudonocardiales</taxon>
        <taxon>Pseudonocardiaceae</taxon>
        <taxon>Pseudonocardia</taxon>
    </lineage>
</organism>
<proteinExistence type="predicted"/>
<keyword evidence="2" id="KW-1185">Reference proteome</keyword>
<dbReference type="InterPro" id="IPR036388">
    <property type="entry name" value="WH-like_DNA-bd_sf"/>
</dbReference>
<dbReference type="Pfam" id="PF04255">
    <property type="entry name" value="DUF433"/>
    <property type="match status" value="1"/>
</dbReference>
<sequence>MTFERIMVDPALMGGVQTVRGLRIPVAAVLSIVADGMSTNEIRQDLPDLTPNDIAEAMRYAAEAMREHTLPLHPSA</sequence>
<dbReference type="EMBL" id="JBEDNQ010000005">
    <property type="protein sequence ID" value="MEQ3551665.1"/>
    <property type="molecule type" value="Genomic_DNA"/>
</dbReference>
<reference evidence="1 2" key="1">
    <citation type="submission" date="2024-03" db="EMBL/GenBank/DDBJ databases">
        <title>Draft genome sequence of Pseudonocardia nematodicida JCM 31783.</title>
        <authorList>
            <person name="Butdee W."/>
            <person name="Duangmal K."/>
        </authorList>
    </citation>
    <scope>NUCLEOTIDE SEQUENCE [LARGE SCALE GENOMIC DNA]</scope>
    <source>
        <strain evidence="1 2">JCM 31783</strain>
    </source>
</reference>
<dbReference type="PANTHER" id="PTHR34849:SF3">
    <property type="entry name" value="SSR2962 PROTEIN"/>
    <property type="match status" value="1"/>
</dbReference>
<protein>
    <submittedName>
        <fullName evidence="1">DUF433 domain-containing protein</fullName>
    </submittedName>
</protein>
<dbReference type="RefSeq" id="WP_349298737.1">
    <property type="nucleotide sequence ID" value="NZ_JBEDNQ010000005.1"/>
</dbReference>
<dbReference type="Proteomes" id="UP001494902">
    <property type="component" value="Unassembled WGS sequence"/>
</dbReference>
<name>A0ABV1KB15_9PSEU</name>
<evidence type="ECO:0000313" key="1">
    <source>
        <dbReference type="EMBL" id="MEQ3551665.1"/>
    </source>
</evidence>
<comment type="caution">
    <text evidence="1">The sequence shown here is derived from an EMBL/GenBank/DDBJ whole genome shotgun (WGS) entry which is preliminary data.</text>
</comment>
<dbReference type="Gene3D" id="1.10.10.10">
    <property type="entry name" value="Winged helix-like DNA-binding domain superfamily/Winged helix DNA-binding domain"/>
    <property type="match status" value="1"/>
</dbReference>
<gene>
    <name evidence="1" type="ORF">WIS52_14410</name>
</gene>
<dbReference type="SUPFAM" id="SSF46689">
    <property type="entry name" value="Homeodomain-like"/>
    <property type="match status" value="1"/>
</dbReference>
<evidence type="ECO:0000313" key="2">
    <source>
        <dbReference type="Proteomes" id="UP001494902"/>
    </source>
</evidence>
<dbReference type="InterPro" id="IPR007367">
    <property type="entry name" value="DUF433"/>
</dbReference>
<accession>A0ABV1KB15</accession>